<keyword evidence="1" id="KW-0456">Lyase</keyword>
<name>A0A929QTP5_ABIDE</name>
<dbReference type="AlphaFoldDB" id="A0A929QTP5"/>
<organism evidence="1 2">
    <name type="scientific">Abiotrophia defectiva</name>
    <name type="common">Streptococcus defectivus</name>
    <dbReference type="NCBI Taxonomy" id="46125"/>
    <lineage>
        <taxon>Bacteria</taxon>
        <taxon>Bacillati</taxon>
        <taxon>Bacillota</taxon>
        <taxon>Bacilli</taxon>
        <taxon>Lactobacillales</taxon>
        <taxon>Aerococcaceae</taxon>
        <taxon>Abiotrophia</taxon>
    </lineage>
</organism>
<feature type="non-terminal residue" evidence="1">
    <location>
        <position position="36"/>
    </location>
</feature>
<comment type="caution">
    <text evidence="1">The sequence shown here is derived from an EMBL/GenBank/DDBJ whole genome shotgun (WGS) entry which is preliminary data.</text>
</comment>
<dbReference type="Proteomes" id="UP000757900">
    <property type="component" value="Unassembled WGS sequence"/>
</dbReference>
<reference evidence="1" key="1">
    <citation type="submission" date="2020-04" db="EMBL/GenBank/DDBJ databases">
        <title>Deep metagenomics examines the oral microbiome during advanced dental caries in children, revealing novel taxa and co-occurrences with host molecules.</title>
        <authorList>
            <person name="Baker J.L."/>
            <person name="Morton J.T."/>
            <person name="Dinis M."/>
            <person name="Alvarez R."/>
            <person name="Tran N.C."/>
            <person name="Knight R."/>
            <person name="Edlund A."/>
        </authorList>
    </citation>
    <scope>NUCLEOTIDE SEQUENCE</scope>
    <source>
        <strain evidence="1">JCVI_23_bin.16</strain>
    </source>
</reference>
<proteinExistence type="predicted"/>
<evidence type="ECO:0000313" key="1">
    <source>
        <dbReference type="EMBL" id="MBF0934702.1"/>
    </source>
</evidence>
<dbReference type="EMBL" id="JABZFV010000053">
    <property type="protein sequence ID" value="MBF0934702.1"/>
    <property type="molecule type" value="Genomic_DNA"/>
</dbReference>
<gene>
    <name evidence="1" type="ORF">HXK00_03530</name>
</gene>
<protein>
    <submittedName>
        <fullName evidence="1">N-acetylneuraminate lyase</fullName>
    </submittedName>
</protein>
<sequence length="36" mass="4172">MSKFDKYKGIIPAFYACYDDEGNISPERTQALAKHY</sequence>
<dbReference type="GO" id="GO:0016829">
    <property type="term" value="F:lyase activity"/>
    <property type="evidence" value="ECO:0007669"/>
    <property type="project" value="UniProtKB-KW"/>
</dbReference>
<accession>A0A929QTP5</accession>
<evidence type="ECO:0000313" key="2">
    <source>
        <dbReference type="Proteomes" id="UP000757900"/>
    </source>
</evidence>